<feature type="chain" id="PRO_5004636457" description="PRC-barrel domain-containing protein" evidence="1">
    <location>
        <begin position="28"/>
        <end position="136"/>
    </location>
</feature>
<dbReference type="AlphaFoldDB" id="U2YIZ2"/>
<feature type="signal peptide" evidence="1">
    <location>
        <begin position="1"/>
        <end position="27"/>
    </location>
</feature>
<dbReference type="EMBL" id="BASZ01000002">
    <property type="protein sequence ID" value="GAD48132.1"/>
    <property type="molecule type" value="Genomic_DNA"/>
</dbReference>
<sequence>MELDMKISHLVAISVLAAGSVPAVALAQDATAAELTAPAAEAAAPAAGSATLAAGQAIFGPQGEEVAKVVSVEGENVVITTGANQATLPASALGTSEKGPTIAYNKDQLNAAIDAANKQANAGAAGSGATQPEGGQ</sequence>
<evidence type="ECO:0000256" key="1">
    <source>
        <dbReference type="SAM" id="SignalP"/>
    </source>
</evidence>
<keyword evidence="1" id="KW-0732">Signal</keyword>
<protein>
    <recommendedName>
        <fullName evidence="4">PRC-barrel domain-containing protein</fullName>
    </recommendedName>
</protein>
<keyword evidence="3" id="KW-1185">Reference proteome</keyword>
<dbReference type="Proteomes" id="UP000016568">
    <property type="component" value="Unassembled WGS sequence"/>
</dbReference>
<comment type="caution">
    <text evidence="2">The sequence shown here is derived from an EMBL/GenBank/DDBJ whole genome shotgun (WGS) entry which is preliminary data.</text>
</comment>
<gene>
    <name evidence="2" type="ORF">NT2_02_02140</name>
</gene>
<evidence type="ECO:0008006" key="4">
    <source>
        <dbReference type="Google" id="ProtNLM"/>
    </source>
</evidence>
<organism evidence="2 3">
    <name type="scientific">Caenibius tardaugens NBRC 16725</name>
    <dbReference type="NCBI Taxonomy" id="1219035"/>
    <lineage>
        <taxon>Bacteria</taxon>
        <taxon>Pseudomonadati</taxon>
        <taxon>Pseudomonadota</taxon>
        <taxon>Alphaproteobacteria</taxon>
        <taxon>Sphingomonadales</taxon>
        <taxon>Erythrobacteraceae</taxon>
        <taxon>Caenibius</taxon>
    </lineage>
</organism>
<proteinExistence type="predicted"/>
<reference evidence="2 3" key="1">
    <citation type="submission" date="2013-09" db="EMBL/GenBank/DDBJ databases">
        <title>Whole genome shotgun sequence of Novosphingobium tardaugens NBRC 16725.</title>
        <authorList>
            <person name="Isaki S."/>
            <person name="Hosoyama A."/>
            <person name="Tsuchikane K."/>
            <person name="Katsumata H."/>
            <person name="Ando Y."/>
            <person name="Yamazaki S."/>
            <person name="Fujita N."/>
        </authorList>
    </citation>
    <scope>NUCLEOTIDE SEQUENCE [LARGE SCALE GENOMIC DNA]</scope>
    <source>
        <strain evidence="2 3">NBRC 16725</strain>
    </source>
</reference>
<evidence type="ECO:0000313" key="3">
    <source>
        <dbReference type="Proteomes" id="UP000016568"/>
    </source>
</evidence>
<accession>U2YIZ2</accession>
<name>U2YIZ2_9SPHN</name>
<evidence type="ECO:0000313" key="2">
    <source>
        <dbReference type="EMBL" id="GAD48132.1"/>
    </source>
</evidence>